<evidence type="ECO:0000256" key="4">
    <source>
        <dbReference type="ARBA" id="ARBA00022692"/>
    </source>
</evidence>
<evidence type="ECO:0000256" key="5">
    <source>
        <dbReference type="ARBA" id="ARBA00022989"/>
    </source>
</evidence>
<proteinExistence type="inferred from homology"/>
<sequence length="198" mass="21363">MGLPLPAESIIIGSSLYAAGSHHLEIRWIVVSAVVGAIMGDNFGYLIGKALGHRLLERYGGRVGITEDRLLLGRYLFRKCGGLIVFIGRFIAVLRVFVALLAGANRMPWHSFLLYNALGGIVWAGGYAVAAYVLGKQFLRLSGTVAIVAGVCAVIAAVSVFFFFKHNEKRLTEEAIADAKLQDAGGHGHRRRGRGKSL</sequence>
<comment type="caution">
    <text evidence="9">The sequence shown here is derived from an EMBL/GenBank/DDBJ whole genome shotgun (WGS) entry which is preliminary data.</text>
</comment>
<reference evidence="9 10" key="2">
    <citation type="journal article" date="2014" name="FEMS Microbiol. Lett.">
        <title>Draft genomic DNA sequence of the facultatively methylotrophic bacterium Acidomonas methanolica type strain MB58.</title>
        <authorList>
            <person name="Higashiura N."/>
            <person name="Hadano H."/>
            <person name="Hirakawa H."/>
            <person name="Matsutani M."/>
            <person name="Takabe S."/>
            <person name="Matsushita K."/>
            <person name="Azuma Y."/>
        </authorList>
    </citation>
    <scope>NUCLEOTIDE SEQUENCE [LARGE SCALE GENOMIC DNA]</scope>
    <source>
        <strain evidence="9 10">MB58</strain>
    </source>
</reference>
<dbReference type="AlphaFoldDB" id="A0A023D8X1"/>
<evidence type="ECO:0000256" key="2">
    <source>
        <dbReference type="ARBA" id="ARBA00010792"/>
    </source>
</evidence>
<dbReference type="EMBL" id="BAND01000108">
    <property type="protein sequence ID" value="GAJ30165.1"/>
    <property type="molecule type" value="Genomic_DNA"/>
</dbReference>
<dbReference type="Proteomes" id="UP000019760">
    <property type="component" value="Unassembled WGS sequence"/>
</dbReference>
<feature type="transmembrane region" description="Helical" evidence="7">
    <location>
        <begin position="26"/>
        <end position="48"/>
    </location>
</feature>
<dbReference type="PANTHER" id="PTHR30353">
    <property type="entry name" value="INNER MEMBRANE PROTEIN DEDA-RELATED"/>
    <property type="match status" value="1"/>
</dbReference>
<reference evidence="10" key="1">
    <citation type="journal article" date="2014" name="FEMS Microbiol. Lett.">
        <title>Draft Genomic DNA Sequence of the Facultatively Methylotrophic Bacterium Acidomonas methanolica type strain MB58.</title>
        <authorList>
            <person name="Higashiura N."/>
            <person name="Hadano H."/>
            <person name="Hirakawa H."/>
            <person name="Matsutani M."/>
            <person name="Takabe S."/>
            <person name="Matsushita K."/>
            <person name="Azuma Y."/>
        </authorList>
    </citation>
    <scope>NUCLEOTIDE SEQUENCE [LARGE SCALE GENOMIC DNA]</scope>
    <source>
        <strain evidence="10">MB58</strain>
    </source>
</reference>
<dbReference type="GO" id="GO:0005886">
    <property type="term" value="C:plasma membrane"/>
    <property type="evidence" value="ECO:0007669"/>
    <property type="project" value="UniProtKB-SubCell"/>
</dbReference>
<keyword evidence="5 7" id="KW-1133">Transmembrane helix</keyword>
<evidence type="ECO:0000256" key="1">
    <source>
        <dbReference type="ARBA" id="ARBA00004651"/>
    </source>
</evidence>
<evidence type="ECO:0000256" key="6">
    <source>
        <dbReference type="ARBA" id="ARBA00023136"/>
    </source>
</evidence>
<dbReference type="InterPro" id="IPR032816">
    <property type="entry name" value="VTT_dom"/>
</dbReference>
<comment type="similarity">
    <text evidence="2 7">Belongs to the DedA family.</text>
</comment>
<keyword evidence="3 7" id="KW-1003">Cell membrane</keyword>
<gene>
    <name evidence="9" type="ORF">Amme_109_009</name>
</gene>
<dbReference type="InterPro" id="IPR032818">
    <property type="entry name" value="DedA-like"/>
</dbReference>
<evidence type="ECO:0000259" key="8">
    <source>
        <dbReference type="Pfam" id="PF09335"/>
    </source>
</evidence>
<feature type="transmembrane region" description="Helical" evidence="7">
    <location>
        <begin position="80"/>
        <end position="101"/>
    </location>
</feature>
<evidence type="ECO:0000256" key="7">
    <source>
        <dbReference type="RuleBase" id="RU367016"/>
    </source>
</evidence>
<organism evidence="9 10">
    <name type="scientific">Acidomonas methanolica NBRC 104435</name>
    <dbReference type="NCBI Taxonomy" id="1231351"/>
    <lineage>
        <taxon>Bacteria</taxon>
        <taxon>Pseudomonadati</taxon>
        <taxon>Pseudomonadota</taxon>
        <taxon>Alphaproteobacteria</taxon>
        <taxon>Acetobacterales</taxon>
        <taxon>Acetobacteraceae</taxon>
        <taxon>Acidomonas</taxon>
    </lineage>
</organism>
<feature type="transmembrane region" description="Helical" evidence="7">
    <location>
        <begin position="141"/>
        <end position="164"/>
    </location>
</feature>
<evidence type="ECO:0000313" key="10">
    <source>
        <dbReference type="Proteomes" id="UP000019760"/>
    </source>
</evidence>
<keyword evidence="10" id="KW-1185">Reference proteome</keyword>
<accession>A0A023D8X1</accession>
<feature type="domain" description="VTT" evidence="8">
    <location>
        <begin position="18"/>
        <end position="131"/>
    </location>
</feature>
<dbReference type="PANTHER" id="PTHR30353:SF15">
    <property type="entry name" value="INNER MEMBRANE PROTEIN YABI"/>
    <property type="match status" value="1"/>
</dbReference>
<name>A0A023D8X1_ACIMT</name>
<keyword evidence="6 7" id="KW-0472">Membrane</keyword>
<evidence type="ECO:0000313" key="9">
    <source>
        <dbReference type="EMBL" id="GAJ30165.1"/>
    </source>
</evidence>
<keyword evidence="4 7" id="KW-0812">Transmembrane</keyword>
<protein>
    <recommendedName>
        <fullName evidence="8">VTT domain-containing protein</fullName>
    </recommendedName>
</protein>
<evidence type="ECO:0000256" key="3">
    <source>
        <dbReference type="ARBA" id="ARBA00022475"/>
    </source>
</evidence>
<feature type="transmembrane region" description="Helical" evidence="7">
    <location>
        <begin position="113"/>
        <end position="134"/>
    </location>
</feature>
<dbReference type="Pfam" id="PF09335">
    <property type="entry name" value="VTT_dom"/>
    <property type="match status" value="1"/>
</dbReference>
<comment type="subcellular location">
    <subcellularLocation>
        <location evidence="1 7">Cell membrane</location>
        <topology evidence="1 7">Multi-pass membrane protein</topology>
    </subcellularLocation>
</comment>